<dbReference type="InterPro" id="IPR036291">
    <property type="entry name" value="NAD(P)-bd_dom_sf"/>
</dbReference>
<protein>
    <recommendedName>
        <fullName evidence="4">Prephenate dehydrogenase</fullName>
        <ecNumber evidence="3">1.3.1.12</ecNumber>
    </recommendedName>
</protein>
<keyword evidence="9" id="KW-0472">Membrane</keyword>
<dbReference type="SUPFAM" id="SSF48179">
    <property type="entry name" value="6-phosphogluconate dehydrogenase C-terminal domain-like"/>
    <property type="match status" value="1"/>
</dbReference>
<dbReference type="Proteomes" id="UP001442841">
    <property type="component" value="Chromosome"/>
</dbReference>
<proteinExistence type="inferred from homology"/>
<evidence type="ECO:0000256" key="6">
    <source>
        <dbReference type="ARBA" id="ARBA00023002"/>
    </source>
</evidence>
<dbReference type="InterPro" id="IPR002912">
    <property type="entry name" value="ACT_dom"/>
</dbReference>
<evidence type="ECO:0000256" key="7">
    <source>
        <dbReference type="ARBA" id="ARBA00023027"/>
    </source>
</evidence>
<dbReference type="PROSITE" id="PS51176">
    <property type="entry name" value="PDH_ADH"/>
    <property type="match status" value="1"/>
</dbReference>
<keyword evidence="9" id="KW-1133">Transmembrane helix</keyword>
<gene>
    <name evidence="12" type="ORF">AADG42_09735</name>
</gene>
<reference evidence="12 13" key="1">
    <citation type="submission" date="2024-04" db="EMBL/GenBank/DDBJ databases">
        <title>Isolation of an actinomycete strain from pig manure.</title>
        <authorList>
            <person name="Gong T."/>
            <person name="Yu Z."/>
            <person name="An M."/>
            <person name="Wei C."/>
            <person name="Yang W."/>
            <person name="Liu L."/>
        </authorList>
    </citation>
    <scope>NUCLEOTIDE SEQUENCE [LARGE SCALE GENOMIC DNA]</scope>
    <source>
        <strain evidence="12 13">ZF39</strain>
    </source>
</reference>
<dbReference type="GO" id="GO:0008977">
    <property type="term" value="F:prephenate dehydrogenase (NAD+) activity"/>
    <property type="evidence" value="ECO:0007669"/>
    <property type="project" value="UniProtKB-EC"/>
</dbReference>
<name>A0ABZ3FS21_9ACTN</name>
<keyword evidence="7" id="KW-0520">NAD</keyword>
<sequence length="368" mass="38388">MSADVTSRTEPQPAFKGLPLGPVLIIGTGLVGASVGCALTAIGEEVHLRDRVPSHARVAAGRGAGQVENISPDAVALVVVAVPPRALPGVLSGALEEFPHAVVTDVGSVKQGVLTALEANTAELGRYVGSHPMAGSHLAGPITATADLFQDRTWVVTPHAAARKDAVEAVVALAEACGARTVVMDSAEHDLAVAAVSHLPHAVSAMVAAGLENRPADHLVLAGQGVRDVTRIAAGDPDLWEQILTVNASAVGRELTALGQRLTELGQRLADHGDVRELLEAGRRGTRAIQGKHGTAPIDYAAVQIEIPDAPGSLARLFAHADELDINVEDISIEHDPVRQVGWLKIHVLPNRAEGFAEAMRQRGWLVV</sequence>
<keyword evidence="6 12" id="KW-0560">Oxidoreductase</keyword>
<dbReference type="PANTHER" id="PTHR21363">
    <property type="entry name" value="PREPHENATE DEHYDROGENASE"/>
    <property type="match status" value="1"/>
</dbReference>
<evidence type="ECO:0000256" key="2">
    <source>
        <dbReference type="ARBA" id="ARBA00007964"/>
    </source>
</evidence>
<comment type="pathway">
    <text evidence="1">Amino-acid biosynthesis; L-tyrosine biosynthesis; (4-hydroxyphenyl)pyruvate from prephenate (NAD(+) route): step 1/1.</text>
</comment>
<dbReference type="InterPro" id="IPR046825">
    <property type="entry name" value="PDH_C"/>
</dbReference>
<evidence type="ECO:0000259" key="10">
    <source>
        <dbReference type="PROSITE" id="PS51176"/>
    </source>
</evidence>
<dbReference type="InterPro" id="IPR050812">
    <property type="entry name" value="Preph/Arog_dehydrog"/>
</dbReference>
<dbReference type="InterPro" id="IPR003099">
    <property type="entry name" value="Prephen_DH"/>
</dbReference>
<dbReference type="Gene3D" id="3.40.50.720">
    <property type="entry name" value="NAD(P)-binding Rossmann-like Domain"/>
    <property type="match status" value="1"/>
</dbReference>
<evidence type="ECO:0000256" key="8">
    <source>
        <dbReference type="ARBA" id="ARBA00049260"/>
    </source>
</evidence>
<dbReference type="Pfam" id="PF02153">
    <property type="entry name" value="PDH_N"/>
    <property type="match status" value="1"/>
</dbReference>
<keyword evidence="5" id="KW-0028">Amino-acid biosynthesis</keyword>
<evidence type="ECO:0000256" key="9">
    <source>
        <dbReference type="SAM" id="Phobius"/>
    </source>
</evidence>
<dbReference type="Gene3D" id="1.10.3660.10">
    <property type="entry name" value="6-phosphogluconate dehydrogenase C-terminal like domain"/>
    <property type="match status" value="1"/>
</dbReference>
<keyword evidence="5" id="KW-0827">Tyrosine biosynthesis</keyword>
<dbReference type="EMBL" id="CP154795">
    <property type="protein sequence ID" value="XAN07563.1"/>
    <property type="molecule type" value="Genomic_DNA"/>
</dbReference>
<dbReference type="PROSITE" id="PS51671">
    <property type="entry name" value="ACT"/>
    <property type="match status" value="1"/>
</dbReference>
<feature type="transmembrane region" description="Helical" evidence="9">
    <location>
        <begin position="20"/>
        <end position="42"/>
    </location>
</feature>
<evidence type="ECO:0000256" key="1">
    <source>
        <dbReference type="ARBA" id="ARBA00005067"/>
    </source>
</evidence>
<dbReference type="InterPro" id="IPR046826">
    <property type="entry name" value="PDH_N"/>
</dbReference>
<dbReference type="InterPro" id="IPR008927">
    <property type="entry name" value="6-PGluconate_DH-like_C_sf"/>
</dbReference>
<dbReference type="Pfam" id="PF20463">
    <property type="entry name" value="PDH_C"/>
    <property type="match status" value="1"/>
</dbReference>
<keyword evidence="13" id="KW-1185">Reference proteome</keyword>
<evidence type="ECO:0000256" key="4">
    <source>
        <dbReference type="ARBA" id="ARBA00016891"/>
    </source>
</evidence>
<organism evidence="12 13">
    <name type="scientific">Ammonicoccus fulvus</name>
    <dbReference type="NCBI Taxonomy" id="3138240"/>
    <lineage>
        <taxon>Bacteria</taxon>
        <taxon>Bacillati</taxon>
        <taxon>Actinomycetota</taxon>
        <taxon>Actinomycetes</taxon>
        <taxon>Propionibacteriales</taxon>
        <taxon>Propionibacteriaceae</taxon>
        <taxon>Ammonicoccus</taxon>
    </lineage>
</organism>
<dbReference type="NCBIfam" id="NF005112">
    <property type="entry name" value="PRK06545.2-4"/>
    <property type="match status" value="1"/>
</dbReference>
<keyword evidence="9" id="KW-0812">Transmembrane</keyword>
<accession>A0ABZ3FS21</accession>
<comment type="catalytic activity">
    <reaction evidence="8">
        <text>prephenate + NAD(+) = 3-(4-hydroxyphenyl)pyruvate + CO2 + NADH</text>
        <dbReference type="Rhea" id="RHEA:13869"/>
        <dbReference type="ChEBI" id="CHEBI:16526"/>
        <dbReference type="ChEBI" id="CHEBI:29934"/>
        <dbReference type="ChEBI" id="CHEBI:36242"/>
        <dbReference type="ChEBI" id="CHEBI:57540"/>
        <dbReference type="ChEBI" id="CHEBI:57945"/>
        <dbReference type="EC" id="1.3.1.12"/>
    </reaction>
</comment>
<dbReference type="SUPFAM" id="SSF51735">
    <property type="entry name" value="NAD(P)-binding Rossmann-fold domains"/>
    <property type="match status" value="1"/>
</dbReference>
<evidence type="ECO:0000259" key="11">
    <source>
        <dbReference type="PROSITE" id="PS51671"/>
    </source>
</evidence>
<evidence type="ECO:0000256" key="5">
    <source>
        <dbReference type="ARBA" id="ARBA00022498"/>
    </source>
</evidence>
<dbReference type="RefSeq" id="WP_425309027.1">
    <property type="nucleotide sequence ID" value="NZ_CP154795.1"/>
</dbReference>
<dbReference type="NCBIfam" id="NF005111">
    <property type="entry name" value="PRK06545.2-3"/>
    <property type="match status" value="1"/>
</dbReference>
<evidence type="ECO:0000313" key="12">
    <source>
        <dbReference type="EMBL" id="XAN07563.1"/>
    </source>
</evidence>
<dbReference type="EC" id="1.3.1.12" evidence="3"/>
<feature type="domain" description="Prephenate/arogenate dehydrogenase" evidence="10">
    <location>
        <begin position="21"/>
        <end position="300"/>
    </location>
</feature>
<evidence type="ECO:0000313" key="13">
    <source>
        <dbReference type="Proteomes" id="UP001442841"/>
    </source>
</evidence>
<comment type="similarity">
    <text evidence="2">Belongs to the prephenate/arogenate dehydrogenase family.</text>
</comment>
<keyword evidence="5" id="KW-0057">Aromatic amino acid biosynthesis</keyword>
<dbReference type="PANTHER" id="PTHR21363:SF0">
    <property type="entry name" value="PREPHENATE DEHYDROGENASE [NADP(+)]"/>
    <property type="match status" value="1"/>
</dbReference>
<evidence type="ECO:0000256" key="3">
    <source>
        <dbReference type="ARBA" id="ARBA00012068"/>
    </source>
</evidence>
<feature type="domain" description="ACT" evidence="11">
    <location>
        <begin position="302"/>
        <end position="368"/>
    </location>
</feature>